<evidence type="ECO:0000313" key="3">
    <source>
        <dbReference type="EMBL" id="MDW5594798.1"/>
    </source>
</evidence>
<dbReference type="Pfam" id="PF07995">
    <property type="entry name" value="GSDH"/>
    <property type="match status" value="1"/>
</dbReference>
<dbReference type="Proteomes" id="UP001284601">
    <property type="component" value="Unassembled WGS sequence"/>
</dbReference>
<evidence type="ECO:0000256" key="1">
    <source>
        <dbReference type="SAM" id="SignalP"/>
    </source>
</evidence>
<feature type="signal peptide" evidence="1">
    <location>
        <begin position="1"/>
        <end position="22"/>
    </location>
</feature>
<evidence type="ECO:0000259" key="2">
    <source>
        <dbReference type="Pfam" id="PF07995"/>
    </source>
</evidence>
<dbReference type="SUPFAM" id="SSF50952">
    <property type="entry name" value="Soluble quinoprotein glucose dehydrogenase"/>
    <property type="match status" value="1"/>
</dbReference>
<feature type="chain" id="PRO_5047494861" evidence="1">
    <location>
        <begin position="23"/>
        <end position="357"/>
    </location>
</feature>
<reference evidence="4" key="1">
    <citation type="submission" date="2023-07" db="EMBL/GenBank/DDBJ databases">
        <title>Conexibacter stalactiti sp. nov., isolated from stalactites in a lava cave and emended description of the genus Conexibacter.</title>
        <authorList>
            <person name="Lee S.D."/>
        </authorList>
    </citation>
    <scope>NUCLEOTIDE SEQUENCE [LARGE SCALE GENOMIC DNA]</scope>
    <source>
        <strain evidence="4">KCTC 39840</strain>
    </source>
</reference>
<gene>
    <name evidence="3" type="ORF">R7226_10645</name>
</gene>
<dbReference type="InterPro" id="IPR012938">
    <property type="entry name" value="Glc/Sorbosone_DH"/>
</dbReference>
<protein>
    <submittedName>
        <fullName evidence="3">PQQ-dependent sugar dehydrogenase</fullName>
    </submittedName>
</protein>
<comment type="caution">
    <text evidence="3">The sequence shown here is derived from an EMBL/GenBank/DDBJ whole genome shotgun (WGS) entry which is preliminary data.</text>
</comment>
<dbReference type="EMBL" id="JAWSTH010000022">
    <property type="protein sequence ID" value="MDW5594798.1"/>
    <property type="molecule type" value="Genomic_DNA"/>
</dbReference>
<keyword evidence="4" id="KW-1185">Reference proteome</keyword>
<feature type="domain" description="Glucose/Sorbosone dehydrogenase" evidence="2">
    <location>
        <begin position="49"/>
        <end position="342"/>
    </location>
</feature>
<accession>A0ABU4HNC0</accession>
<dbReference type="InterPro" id="IPR011041">
    <property type="entry name" value="Quinoprot_gluc/sorb_DH_b-prop"/>
</dbReference>
<evidence type="ECO:0000313" key="4">
    <source>
        <dbReference type="Proteomes" id="UP001284601"/>
    </source>
</evidence>
<dbReference type="RefSeq" id="WP_318597115.1">
    <property type="nucleotide sequence ID" value="NZ_JAWSTH010000022.1"/>
</dbReference>
<sequence>MRRSLLTLLLLTPLTLAPAACASDSDSGSDDAAAPAAESAAVRTIATGLEVPWGIAFLPGGDALVAERTTGRIKRIPAGGGSARTVMTVPGVDTGAGEGGLLGLAVSPGYARDRLVYAYFTSARDNRIVRFRLGGRPRAIVTGLARAFNHNGGRIAFGPDGKLYAGVGDAADPDLAQQRDSRNGKILRMNADGSAPSDNPIPGSLVWSLGHRNVQGLAWDRAGRLWATEFGQDRFDEVNLIRPGRNYGWPVVEGRGSTDGGRYVNPLVTWPTSEASPSGAAIAGSTLFVAALRGERLWRVPLRGASTGSPRATLDGRYGRLRTVVRAPDGALWVATSNTDGRGDPRDGDDRIIRIAP</sequence>
<keyword evidence="1" id="KW-0732">Signal</keyword>
<dbReference type="PANTHER" id="PTHR19328:SF13">
    <property type="entry name" value="HIPL1 PROTEIN"/>
    <property type="match status" value="1"/>
</dbReference>
<dbReference type="InterPro" id="IPR011042">
    <property type="entry name" value="6-blade_b-propeller_TolB-like"/>
</dbReference>
<organism evidence="3 4">
    <name type="scientific">Conexibacter stalactiti</name>
    <dbReference type="NCBI Taxonomy" id="1940611"/>
    <lineage>
        <taxon>Bacteria</taxon>
        <taxon>Bacillati</taxon>
        <taxon>Actinomycetota</taxon>
        <taxon>Thermoleophilia</taxon>
        <taxon>Solirubrobacterales</taxon>
        <taxon>Conexibacteraceae</taxon>
        <taxon>Conexibacter</taxon>
    </lineage>
</organism>
<proteinExistence type="predicted"/>
<name>A0ABU4HNC0_9ACTN</name>
<dbReference type="Gene3D" id="2.120.10.30">
    <property type="entry name" value="TolB, C-terminal domain"/>
    <property type="match status" value="1"/>
</dbReference>
<dbReference type="PANTHER" id="PTHR19328">
    <property type="entry name" value="HEDGEHOG-INTERACTING PROTEIN"/>
    <property type="match status" value="1"/>
</dbReference>